<dbReference type="InterPro" id="IPR005828">
    <property type="entry name" value="MFS_sugar_transport-like"/>
</dbReference>
<feature type="transmembrane region" description="Helical" evidence="9">
    <location>
        <begin position="129"/>
        <end position="148"/>
    </location>
</feature>
<dbReference type="EMBL" id="JAACJM010000009">
    <property type="protein sequence ID" value="KAF5371303.1"/>
    <property type="molecule type" value="Genomic_DNA"/>
</dbReference>
<keyword evidence="4 9" id="KW-0812">Transmembrane</keyword>
<sequence>MLLPSGVMSGIISAPQFFRIFPDLNPDNVGSDHASTMQAFYTAIYEVGCLAGATFALLWGNKLGRRKNITIGAIFVIIGTIIQITPMPGKRAGHQFVIGRIVTGFGNGLNTATVPSWQAECSKAHNRGLHICIEASMIATGTVIAYWIDFGLSYLDNSISWRLPIGLQIIFAVIVIIGIWYLPESPRYLLSTGQYEEGEHVVAALADEPVDSPNTQLQKRLIVDALDNFGELQIKHVLTGGPSQHWRRTLIGASSQLFQQIGGCNAVMGKRSRANFVPYSPVIYQQYIGLDRRMSLILGGVNSTVYAMSAFLSYPMIERLGRRKMFLLGTFGQALAMFLAAFCLIPNDLQGDSNNHAVYGAVVGLFLFLISFGCTWLELPWLLPAEINPNAIRTNANAISTQTNWIWNFAVVMWTPPMLNSIKGFGTFMFFGCVNLCFFPIIYFYYVETRGRTLEEIDIIFAKAYCEKKWYVRVGNEMERLSPEEVERAAVKYGLSTEGSVREFGEDQGITYEHDKREVQKEAERGQAA</sequence>
<comment type="similarity">
    <text evidence="2 8">Belongs to the major facilitator superfamily. Sugar transporter (TC 2.A.1.1) family.</text>
</comment>
<dbReference type="PROSITE" id="PS50850">
    <property type="entry name" value="MFS"/>
    <property type="match status" value="1"/>
</dbReference>
<proteinExistence type="inferred from homology"/>
<evidence type="ECO:0000256" key="1">
    <source>
        <dbReference type="ARBA" id="ARBA00004141"/>
    </source>
</evidence>
<reference evidence="11 12" key="1">
    <citation type="journal article" date="2020" name="ISME J.">
        <title>Uncovering the hidden diversity of litter-decomposition mechanisms in mushroom-forming fungi.</title>
        <authorList>
            <person name="Floudas D."/>
            <person name="Bentzer J."/>
            <person name="Ahren D."/>
            <person name="Johansson T."/>
            <person name="Persson P."/>
            <person name="Tunlid A."/>
        </authorList>
    </citation>
    <scope>NUCLEOTIDE SEQUENCE [LARGE SCALE GENOMIC DNA]</scope>
    <source>
        <strain evidence="11 12">CBS 291.85</strain>
    </source>
</reference>
<name>A0A8H5LVQ2_9AGAR</name>
<dbReference type="InterPro" id="IPR036259">
    <property type="entry name" value="MFS_trans_sf"/>
</dbReference>
<evidence type="ECO:0000256" key="8">
    <source>
        <dbReference type="RuleBase" id="RU003346"/>
    </source>
</evidence>
<evidence type="ECO:0000259" key="10">
    <source>
        <dbReference type="PROSITE" id="PS50850"/>
    </source>
</evidence>
<comment type="caution">
    <text evidence="11">The sequence shown here is derived from an EMBL/GenBank/DDBJ whole genome shotgun (WGS) entry which is preliminary data.</text>
</comment>
<dbReference type="PANTHER" id="PTHR48022">
    <property type="entry name" value="PLASTIDIC GLUCOSE TRANSPORTER 4"/>
    <property type="match status" value="1"/>
</dbReference>
<keyword evidence="5 9" id="KW-1133">Transmembrane helix</keyword>
<comment type="subcellular location">
    <subcellularLocation>
        <location evidence="1">Membrane</location>
        <topology evidence="1">Multi-pass membrane protein</topology>
    </subcellularLocation>
</comment>
<dbReference type="GO" id="GO:0015793">
    <property type="term" value="P:glycerol transmembrane transport"/>
    <property type="evidence" value="ECO:0007669"/>
    <property type="project" value="TreeGrafter"/>
</dbReference>
<dbReference type="AlphaFoldDB" id="A0A8H5LVQ2"/>
<feature type="transmembrane region" description="Helical" evidence="9">
    <location>
        <begin position="326"/>
        <end position="345"/>
    </location>
</feature>
<feature type="transmembrane region" description="Helical" evidence="9">
    <location>
        <begin position="39"/>
        <end position="59"/>
    </location>
</feature>
<feature type="transmembrane region" description="Helical" evidence="9">
    <location>
        <begin position="97"/>
        <end position="117"/>
    </location>
</feature>
<gene>
    <name evidence="11" type="ORF">D9758_004266</name>
</gene>
<protein>
    <recommendedName>
        <fullName evidence="10">Major facilitator superfamily (MFS) profile domain-containing protein</fullName>
    </recommendedName>
</protein>
<dbReference type="Proteomes" id="UP000559256">
    <property type="component" value="Unassembled WGS sequence"/>
</dbReference>
<keyword evidence="6 9" id="KW-0472">Membrane</keyword>
<feature type="transmembrane region" description="Helical" evidence="9">
    <location>
        <begin position="357"/>
        <end position="379"/>
    </location>
</feature>
<dbReference type="InterPro" id="IPR050360">
    <property type="entry name" value="MFS_Sugar_Transporters"/>
</dbReference>
<dbReference type="PRINTS" id="PR00171">
    <property type="entry name" value="SUGRTRNSPORT"/>
</dbReference>
<feature type="transmembrane region" description="Helical" evidence="9">
    <location>
        <begin position="68"/>
        <end position="85"/>
    </location>
</feature>
<dbReference type="SUPFAM" id="SSF103473">
    <property type="entry name" value="MFS general substrate transporter"/>
    <property type="match status" value="1"/>
</dbReference>
<dbReference type="GO" id="GO:0016020">
    <property type="term" value="C:membrane"/>
    <property type="evidence" value="ECO:0007669"/>
    <property type="project" value="UniProtKB-SubCell"/>
</dbReference>
<evidence type="ECO:0000256" key="3">
    <source>
        <dbReference type="ARBA" id="ARBA00022448"/>
    </source>
</evidence>
<feature type="transmembrane region" description="Helical" evidence="9">
    <location>
        <begin position="425"/>
        <end position="446"/>
    </location>
</feature>
<dbReference type="InterPro" id="IPR020846">
    <property type="entry name" value="MFS_dom"/>
</dbReference>
<accession>A0A8H5LVQ2</accession>
<organism evidence="11 12">
    <name type="scientific">Tetrapyrgos nigripes</name>
    <dbReference type="NCBI Taxonomy" id="182062"/>
    <lineage>
        <taxon>Eukaryota</taxon>
        <taxon>Fungi</taxon>
        <taxon>Dikarya</taxon>
        <taxon>Basidiomycota</taxon>
        <taxon>Agaricomycotina</taxon>
        <taxon>Agaricomycetes</taxon>
        <taxon>Agaricomycetidae</taxon>
        <taxon>Agaricales</taxon>
        <taxon>Marasmiineae</taxon>
        <taxon>Marasmiaceae</taxon>
        <taxon>Tetrapyrgos</taxon>
    </lineage>
</organism>
<evidence type="ECO:0000256" key="6">
    <source>
        <dbReference type="ARBA" id="ARBA00023136"/>
    </source>
</evidence>
<comment type="catalytic activity">
    <reaction evidence="7">
        <text>myo-inositol(out) + H(+)(out) = myo-inositol(in) + H(+)(in)</text>
        <dbReference type="Rhea" id="RHEA:60364"/>
        <dbReference type="ChEBI" id="CHEBI:15378"/>
        <dbReference type="ChEBI" id="CHEBI:17268"/>
    </reaction>
</comment>
<keyword evidence="3 8" id="KW-0813">Transport</keyword>
<dbReference type="InterPro" id="IPR003663">
    <property type="entry name" value="Sugar/inositol_transpt"/>
</dbReference>
<dbReference type="OrthoDB" id="2544694at2759"/>
<dbReference type="Pfam" id="PF00083">
    <property type="entry name" value="Sugar_tr"/>
    <property type="match status" value="1"/>
</dbReference>
<evidence type="ECO:0000313" key="12">
    <source>
        <dbReference type="Proteomes" id="UP000559256"/>
    </source>
</evidence>
<dbReference type="Gene3D" id="1.20.1250.20">
    <property type="entry name" value="MFS general substrate transporter like domains"/>
    <property type="match status" value="1"/>
</dbReference>
<feature type="domain" description="Major facilitator superfamily (MFS) profile" evidence="10">
    <location>
        <begin position="1"/>
        <end position="450"/>
    </location>
</feature>
<evidence type="ECO:0000256" key="7">
    <source>
        <dbReference type="ARBA" id="ARBA00049119"/>
    </source>
</evidence>
<dbReference type="GO" id="GO:0005351">
    <property type="term" value="F:carbohydrate:proton symporter activity"/>
    <property type="evidence" value="ECO:0007669"/>
    <property type="project" value="TreeGrafter"/>
</dbReference>
<evidence type="ECO:0000256" key="5">
    <source>
        <dbReference type="ARBA" id="ARBA00022989"/>
    </source>
</evidence>
<dbReference type="NCBIfam" id="TIGR00879">
    <property type="entry name" value="SP"/>
    <property type="match status" value="1"/>
</dbReference>
<evidence type="ECO:0000256" key="4">
    <source>
        <dbReference type="ARBA" id="ARBA00022692"/>
    </source>
</evidence>
<feature type="transmembrane region" description="Helical" evidence="9">
    <location>
        <begin position="296"/>
        <end position="314"/>
    </location>
</feature>
<evidence type="ECO:0000256" key="9">
    <source>
        <dbReference type="SAM" id="Phobius"/>
    </source>
</evidence>
<evidence type="ECO:0000256" key="2">
    <source>
        <dbReference type="ARBA" id="ARBA00010992"/>
    </source>
</evidence>
<dbReference type="PANTHER" id="PTHR48022:SF69">
    <property type="entry name" value="SUGAR TRANSPORTER"/>
    <property type="match status" value="1"/>
</dbReference>
<evidence type="ECO:0000313" key="11">
    <source>
        <dbReference type="EMBL" id="KAF5371303.1"/>
    </source>
</evidence>
<feature type="transmembrane region" description="Helical" evidence="9">
    <location>
        <begin position="160"/>
        <end position="182"/>
    </location>
</feature>
<keyword evidence="12" id="KW-1185">Reference proteome</keyword>